<keyword evidence="1" id="KW-0304">Gas vesicle</keyword>
<evidence type="ECO:0000313" key="4">
    <source>
        <dbReference type="EMBL" id="SFQ70755.1"/>
    </source>
</evidence>
<dbReference type="PANTHER" id="PTHR36852:SF1">
    <property type="entry name" value="PROTEIN GVPL 2"/>
    <property type="match status" value="1"/>
</dbReference>
<dbReference type="RefSeq" id="WP_061803183.1">
    <property type="nucleotide sequence ID" value="NZ_FOXX01000007.1"/>
</dbReference>
<keyword evidence="5" id="KW-1185">Reference proteome</keyword>
<dbReference type="PANTHER" id="PTHR36852">
    <property type="entry name" value="PROTEIN GVPL 2"/>
    <property type="match status" value="1"/>
</dbReference>
<comment type="subcellular location">
    <subcellularLocation>
        <location evidence="2">Gas vesicle</location>
    </subcellularLocation>
</comment>
<evidence type="ECO:0000256" key="2">
    <source>
        <dbReference type="ARBA" id="ARBA00035108"/>
    </source>
</evidence>
<comment type="similarity">
    <text evidence="3">Belongs to the gas vesicle GvpF/GvpL family.</text>
</comment>
<gene>
    <name evidence="4" type="ORF">SAMN02745910_02870</name>
</gene>
<comment type="caution">
    <text evidence="4">The sequence shown here is derived from an EMBL/GenBank/DDBJ whole genome shotgun (WGS) entry which is preliminary data.</text>
</comment>
<dbReference type="Pfam" id="PF06386">
    <property type="entry name" value="GvpL_GvpF"/>
    <property type="match status" value="1"/>
</dbReference>
<evidence type="ECO:0000313" key="5">
    <source>
        <dbReference type="Proteomes" id="UP000182762"/>
    </source>
</evidence>
<dbReference type="GeneID" id="93711498"/>
<sequence length="253" mass="29320">MSEELGKYPFCIIKKDSVDDLGRAVLDGEERQLLAIPYKEFAMIVAEAPIKIYHPKKENVMNHQNTISAVMEQTDVIPMSFGNVFQSEEDIELLLQNLYENLQELFPQIEGRFEVGLKVIAKKEWLQEEMNNQSKAQKLKKKIENKSKEASYYDRIELGDFARNFMKSKGEEAAQAIFLPLAEIAASAKQTQTLGEKMLLNTSFLVETEKEKEFDAKVNELYEQWEDKVEFKYTGPWPAYNFIDIKLEARKVQ</sequence>
<dbReference type="InterPro" id="IPR009430">
    <property type="entry name" value="GvpL/GvpF"/>
</dbReference>
<organism evidence="4 5">
    <name type="scientific">Priestia endophytica DSM 13796</name>
    <dbReference type="NCBI Taxonomy" id="1121089"/>
    <lineage>
        <taxon>Bacteria</taxon>
        <taxon>Bacillati</taxon>
        <taxon>Bacillota</taxon>
        <taxon>Bacilli</taxon>
        <taxon>Bacillales</taxon>
        <taxon>Bacillaceae</taxon>
        <taxon>Priestia</taxon>
    </lineage>
</organism>
<proteinExistence type="inferred from homology"/>
<dbReference type="EMBL" id="FOXX01000007">
    <property type="protein sequence ID" value="SFQ70755.1"/>
    <property type="molecule type" value="Genomic_DNA"/>
</dbReference>
<protein>
    <submittedName>
        <fullName evidence="4">Gas vesicle synthesis protein GvpL/GvpF</fullName>
    </submittedName>
</protein>
<evidence type="ECO:0000256" key="3">
    <source>
        <dbReference type="ARBA" id="ARBA00035643"/>
    </source>
</evidence>
<name>A0A1I6APY2_9BACI</name>
<evidence type="ECO:0000256" key="1">
    <source>
        <dbReference type="ARBA" id="ARBA00022987"/>
    </source>
</evidence>
<accession>A0A1I6APY2</accession>
<reference evidence="4 5" key="1">
    <citation type="submission" date="2016-10" db="EMBL/GenBank/DDBJ databases">
        <authorList>
            <person name="Varghese N."/>
            <person name="Submissions S."/>
        </authorList>
    </citation>
    <scope>NUCLEOTIDE SEQUENCE [LARGE SCALE GENOMIC DNA]</scope>
    <source>
        <strain evidence="4 5">DSM 13796</strain>
    </source>
</reference>
<dbReference type="Proteomes" id="UP000182762">
    <property type="component" value="Unassembled WGS sequence"/>
</dbReference>